<evidence type="ECO:0000256" key="10">
    <source>
        <dbReference type="HAMAP-Rule" id="MF_00278"/>
    </source>
</evidence>
<gene>
    <name evidence="10" type="primary">hisH</name>
    <name evidence="13" type="ORF">SAMN06297382_0533</name>
</gene>
<dbReference type="EMBL" id="FZQA01000001">
    <property type="protein sequence ID" value="SNT68037.1"/>
    <property type="molecule type" value="Genomic_DNA"/>
</dbReference>
<dbReference type="PANTHER" id="PTHR42701">
    <property type="entry name" value="IMIDAZOLE GLYCEROL PHOSPHATE SYNTHASE SUBUNIT HISH"/>
    <property type="match status" value="1"/>
</dbReference>
<evidence type="ECO:0000256" key="8">
    <source>
        <dbReference type="ARBA" id="ARBA00047838"/>
    </source>
</evidence>
<evidence type="ECO:0000256" key="1">
    <source>
        <dbReference type="ARBA" id="ARBA00005091"/>
    </source>
</evidence>
<feature type="active site" evidence="10 11">
    <location>
        <position position="198"/>
    </location>
</feature>
<dbReference type="Pfam" id="PF00117">
    <property type="entry name" value="GATase"/>
    <property type="match status" value="1"/>
</dbReference>
<dbReference type="GO" id="GO:0016829">
    <property type="term" value="F:lyase activity"/>
    <property type="evidence" value="ECO:0007669"/>
    <property type="project" value="UniProtKB-KW"/>
</dbReference>
<organism evidence="13 14">
    <name type="scientific">Amphiplicatus metriothermophilus</name>
    <dbReference type="NCBI Taxonomy" id="1519374"/>
    <lineage>
        <taxon>Bacteria</taxon>
        <taxon>Pseudomonadati</taxon>
        <taxon>Pseudomonadota</taxon>
        <taxon>Alphaproteobacteria</taxon>
        <taxon>Parvularculales</taxon>
        <taxon>Parvularculaceae</taxon>
        <taxon>Amphiplicatus</taxon>
    </lineage>
</organism>
<comment type="function">
    <text evidence="10">IGPS catalyzes the conversion of PRFAR and glutamine to IGP, AICAR and glutamate. The HisH subunit catalyzes the hydrolysis of glutamine to glutamate and ammonia as part of the synthesis of IGP and AICAR. The resulting ammonia molecule is channeled to the active site of HisF.</text>
</comment>
<protein>
    <recommendedName>
        <fullName evidence="10">Imidazole glycerol phosphate synthase subunit HisH</fullName>
        <ecNumber evidence="10">4.3.2.10</ecNumber>
    </recommendedName>
    <alternativeName>
        <fullName evidence="10">IGP synthase glutaminase subunit</fullName>
        <ecNumber evidence="10">3.5.1.2</ecNumber>
    </alternativeName>
    <alternativeName>
        <fullName evidence="10">IGP synthase subunit HisH</fullName>
    </alternativeName>
    <alternativeName>
        <fullName evidence="10">ImGP synthase subunit HisH</fullName>
        <shortName evidence="10">IGPS subunit HisH</shortName>
    </alternativeName>
</protein>
<comment type="catalytic activity">
    <reaction evidence="8 10">
        <text>5-[(5-phospho-1-deoxy-D-ribulos-1-ylimino)methylamino]-1-(5-phospho-beta-D-ribosyl)imidazole-4-carboxamide + L-glutamine = D-erythro-1-(imidazol-4-yl)glycerol 3-phosphate + 5-amino-1-(5-phospho-beta-D-ribosyl)imidazole-4-carboxamide + L-glutamate + H(+)</text>
        <dbReference type="Rhea" id="RHEA:24793"/>
        <dbReference type="ChEBI" id="CHEBI:15378"/>
        <dbReference type="ChEBI" id="CHEBI:29985"/>
        <dbReference type="ChEBI" id="CHEBI:58278"/>
        <dbReference type="ChEBI" id="CHEBI:58359"/>
        <dbReference type="ChEBI" id="CHEBI:58475"/>
        <dbReference type="ChEBI" id="CHEBI:58525"/>
        <dbReference type="EC" id="4.3.2.10"/>
    </reaction>
</comment>
<accession>A0A239PK71</accession>
<name>A0A239PK71_9PROT</name>
<dbReference type="Proteomes" id="UP000198346">
    <property type="component" value="Unassembled WGS sequence"/>
</dbReference>
<evidence type="ECO:0000256" key="2">
    <source>
        <dbReference type="ARBA" id="ARBA00011152"/>
    </source>
</evidence>
<dbReference type="PIRSF" id="PIRSF000495">
    <property type="entry name" value="Amidotransf_hisH"/>
    <property type="match status" value="1"/>
</dbReference>
<keyword evidence="5 10" id="KW-0315">Glutamine amidotransferase</keyword>
<dbReference type="Gene3D" id="3.40.50.880">
    <property type="match status" value="1"/>
</dbReference>
<dbReference type="GO" id="GO:0000105">
    <property type="term" value="P:L-histidine biosynthetic process"/>
    <property type="evidence" value="ECO:0007669"/>
    <property type="project" value="UniProtKB-UniRule"/>
</dbReference>
<keyword evidence="6 10" id="KW-0368">Histidine biosynthesis</keyword>
<feature type="domain" description="Glutamine amidotransferase" evidence="12">
    <location>
        <begin position="16"/>
        <end position="211"/>
    </location>
</feature>
<dbReference type="OrthoDB" id="9807137at2"/>
<keyword evidence="3 10" id="KW-0028">Amino-acid biosynthesis</keyword>
<dbReference type="UniPathway" id="UPA00031">
    <property type="reaction ID" value="UER00010"/>
</dbReference>
<evidence type="ECO:0000256" key="4">
    <source>
        <dbReference type="ARBA" id="ARBA00022801"/>
    </source>
</evidence>
<evidence type="ECO:0000256" key="9">
    <source>
        <dbReference type="ARBA" id="ARBA00049534"/>
    </source>
</evidence>
<dbReference type="HAMAP" id="MF_00278">
    <property type="entry name" value="HisH"/>
    <property type="match status" value="1"/>
</dbReference>
<evidence type="ECO:0000313" key="14">
    <source>
        <dbReference type="Proteomes" id="UP000198346"/>
    </source>
</evidence>
<comment type="subunit">
    <text evidence="2 10">Heterodimer of HisH and HisF.</text>
</comment>
<dbReference type="AlphaFoldDB" id="A0A239PK71"/>
<reference evidence="13 14" key="1">
    <citation type="submission" date="2017-07" db="EMBL/GenBank/DDBJ databases">
        <authorList>
            <person name="Sun Z.S."/>
            <person name="Albrecht U."/>
            <person name="Echele G."/>
            <person name="Lee C.C."/>
        </authorList>
    </citation>
    <scope>NUCLEOTIDE SEQUENCE [LARGE SCALE GENOMIC DNA]</scope>
    <source>
        <strain evidence="13 14">CGMCC 1.12710</strain>
    </source>
</reference>
<dbReference type="GO" id="GO:0000107">
    <property type="term" value="F:imidazoleglycerol-phosphate synthase activity"/>
    <property type="evidence" value="ECO:0007669"/>
    <property type="project" value="UniProtKB-UniRule"/>
</dbReference>
<dbReference type="SUPFAM" id="SSF52317">
    <property type="entry name" value="Class I glutamine amidotransferase-like"/>
    <property type="match status" value="1"/>
</dbReference>
<dbReference type="EC" id="3.5.1.2" evidence="10"/>
<dbReference type="RefSeq" id="WP_089411022.1">
    <property type="nucleotide sequence ID" value="NZ_FZQA01000001.1"/>
</dbReference>
<keyword evidence="7 10" id="KW-0456">Lyase</keyword>
<dbReference type="GO" id="GO:0004359">
    <property type="term" value="F:glutaminase activity"/>
    <property type="evidence" value="ECO:0007669"/>
    <property type="project" value="UniProtKB-EC"/>
</dbReference>
<comment type="catalytic activity">
    <reaction evidence="9 10">
        <text>L-glutamine + H2O = L-glutamate + NH4(+)</text>
        <dbReference type="Rhea" id="RHEA:15889"/>
        <dbReference type="ChEBI" id="CHEBI:15377"/>
        <dbReference type="ChEBI" id="CHEBI:28938"/>
        <dbReference type="ChEBI" id="CHEBI:29985"/>
        <dbReference type="ChEBI" id="CHEBI:58359"/>
        <dbReference type="EC" id="3.5.1.2"/>
    </reaction>
</comment>
<dbReference type="CDD" id="cd01748">
    <property type="entry name" value="GATase1_IGP_Synthase"/>
    <property type="match status" value="1"/>
</dbReference>
<evidence type="ECO:0000256" key="6">
    <source>
        <dbReference type="ARBA" id="ARBA00023102"/>
    </source>
</evidence>
<proteinExistence type="inferred from homology"/>
<evidence type="ECO:0000256" key="5">
    <source>
        <dbReference type="ARBA" id="ARBA00022962"/>
    </source>
</evidence>
<comment type="pathway">
    <text evidence="1 10">Amino-acid biosynthesis; L-histidine biosynthesis; L-histidine from 5-phospho-alpha-D-ribose 1-diphosphate: step 5/9.</text>
</comment>
<evidence type="ECO:0000259" key="12">
    <source>
        <dbReference type="Pfam" id="PF00117"/>
    </source>
</evidence>
<dbReference type="EC" id="4.3.2.10" evidence="10"/>
<dbReference type="PANTHER" id="PTHR42701:SF1">
    <property type="entry name" value="IMIDAZOLE GLYCEROL PHOSPHATE SYNTHASE SUBUNIT HISH"/>
    <property type="match status" value="1"/>
</dbReference>
<dbReference type="PROSITE" id="PS51273">
    <property type="entry name" value="GATASE_TYPE_1"/>
    <property type="match status" value="1"/>
</dbReference>
<dbReference type="NCBIfam" id="TIGR01855">
    <property type="entry name" value="IMP_synth_hisH"/>
    <property type="match status" value="1"/>
</dbReference>
<comment type="subcellular location">
    <subcellularLocation>
        <location evidence="10">Cytoplasm</location>
    </subcellularLocation>
</comment>
<dbReference type="InterPro" id="IPR010139">
    <property type="entry name" value="Imidazole-glycPsynth_HisH"/>
</dbReference>
<dbReference type="InterPro" id="IPR029062">
    <property type="entry name" value="Class_I_gatase-like"/>
</dbReference>
<keyword evidence="13" id="KW-0808">Transferase</keyword>
<keyword evidence="4 10" id="KW-0378">Hydrolase</keyword>
<dbReference type="InterPro" id="IPR017926">
    <property type="entry name" value="GATASE"/>
</dbReference>
<evidence type="ECO:0000256" key="7">
    <source>
        <dbReference type="ARBA" id="ARBA00023239"/>
    </source>
</evidence>
<evidence type="ECO:0000256" key="3">
    <source>
        <dbReference type="ARBA" id="ARBA00022605"/>
    </source>
</evidence>
<evidence type="ECO:0000313" key="13">
    <source>
        <dbReference type="EMBL" id="SNT68037.1"/>
    </source>
</evidence>
<sequence length="216" mass="23189">MTETVAVVDYGSGNLRSVEKSLQRAARESGRAARILVTADPEAVAEAGRVVLPGVGAFAACMDGLCAIDGMIPALEHAVLAEKRPFLGVCVGMQLLAEKGLEFGARGGLGWIPGVVRRLEPDDPACRVPHMGWNTVRARAPHPALKSLDHRPQDFYFVHSYHFACENDAHMLGVTEYGGRIAAIVGRDNLLGVQFHPEKSQAAGLALLADFLAWRP</sequence>
<feature type="active site" evidence="10 11">
    <location>
        <position position="196"/>
    </location>
</feature>
<dbReference type="GO" id="GO:0005737">
    <property type="term" value="C:cytoplasm"/>
    <property type="evidence" value="ECO:0007669"/>
    <property type="project" value="UniProtKB-SubCell"/>
</dbReference>
<evidence type="ECO:0000256" key="11">
    <source>
        <dbReference type="PIRSR" id="PIRSR000495-1"/>
    </source>
</evidence>
<feature type="active site" description="Nucleophile" evidence="10 11">
    <location>
        <position position="90"/>
    </location>
</feature>
<keyword evidence="14" id="KW-1185">Reference proteome</keyword>
<keyword evidence="10" id="KW-0963">Cytoplasm</keyword>